<gene>
    <name evidence="1" type="ORF">X474_27410</name>
</gene>
<accession>A0A0D2G7Y5</accession>
<dbReference type="InParanoid" id="A0A0D2G7Y5"/>
<sequence length="132" mass="15331">MAWGCFLIFRQGENHFLAIKSVICRERGADGAVCLLVRQAGPRIVKFAVRVLPGAEPKSPSARFYMFLFWMRFLPKKEKALAQVRMLECRYPPTCRHISENEFSTAEPRFVENRSERFLKGPKEHLLDPVFN</sequence>
<dbReference type="AlphaFoldDB" id="A0A0D2G7Y5"/>
<protein>
    <submittedName>
        <fullName evidence="1">Uncharacterized protein</fullName>
    </submittedName>
</protein>
<organism evidence="1 2">
    <name type="scientific">Dethiosulfatarculus sandiegensis</name>
    <dbReference type="NCBI Taxonomy" id="1429043"/>
    <lineage>
        <taxon>Bacteria</taxon>
        <taxon>Pseudomonadati</taxon>
        <taxon>Thermodesulfobacteriota</taxon>
        <taxon>Desulfarculia</taxon>
        <taxon>Desulfarculales</taxon>
        <taxon>Desulfarculaceae</taxon>
        <taxon>Dethiosulfatarculus</taxon>
    </lineage>
</organism>
<dbReference type="Proteomes" id="UP000032233">
    <property type="component" value="Unassembled WGS sequence"/>
</dbReference>
<evidence type="ECO:0000313" key="2">
    <source>
        <dbReference type="Proteomes" id="UP000032233"/>
    </source>
</evidence>
<evidence type="ECO:0000313" key="1">
    <source>
        <dbReference type="EMBL" id="KIX11032.1"/>
    </source>
</evidence>
<comment type="caution">
    <text evidence="1">The sequence shown here is derived from an EMBL/GenBank/DDBJ whole genome shotgun (WGS) entry which is preliminary data.</text>
</comment>
<reference evidence="1 2" key="1">
    <citation type="submission" date="2013-11" db="EMBL/GenBank/DDBJ databases">
        <title>Metagenomic analysis of a methanogenic consortium involved in long chain n-alkane degradation.</title>
        <authorList>
            <person name="Davidova I.A."/>
            <person name="Callaghan A.V."/>
            <person name="Wawrik B."/>
            <person name="Pruitt S."/>
            <person name="Marks C."/>
            <person name="Duncan K.E."/>
            <person name="Suflita J.M."/>
        </authorList>
    </citation>
    <scope>NUCLEOTIDE SEQUENCE [LARGE SCALE GENOMIC DNA]</scope>
    <source>
        <strain evidence="1 2">SPR</strain>
    </source>
</reference>
<proteinExistence type="predicted"/>
<name>A0A0D2G7Y5_9BACT</name>
<dbReference type="EMBL" id="AZAC01000078">
    <property type="protein sequence ID" value="KIX11032.1"/>
    <property type="molecule type" value="Genomic_DNA"/>
</dbReference>
<keyword evidence="2" id="KW-1185">Reference proteome</keyword>